<evidence type="ECO:0000313" key="2">
    <source>
        <dbReference type="EMBL" id="MDP9902180.1"/>
    </source>
</evidence>
<dbReference type="RefSeq" id="WP_307691935.1">
    <property type="nucleotide sequence ID" value="NZ_JAUSRO010000016.1"/>
</dbReference>
<sequence length="276" mass="31299">MKRTEIADRIMEKLAPAVPELRERWAASAGTIHHCAIDNLLPDDLAHKIRDAYPSGGGMRTLKSLRELKHVAAQMNQYDPILEESLYAFQDPRVVAAVGQITGLRALEPDELLYAGGISVMSKGHFLNPHVDNSHDRDRVRYRVLNLLYYVSPGWGLANGGNLELWPDGLDGKQVTIESRFNRLAIMITNKSSLHSVSPVLVDDQRCCVSNYYFSQFPAEKEDYFHVTSYRGRPEQPLRDLVLRGDAALRMGIRKVFPKGIVKNKHYYERDTPPEN</sequence>
<keyword evidence="3" id="KW-1185">Reference proteome</keyword>
<reference evidence="2 3" key="1">
    <citation type="submission" date="2023-07" db="EMBL/GenBank/DDBJ databases">
        <title>Sorghum-associated microbial communities from plants grown in Nebraska, USA.</title>
        <authorList>
            <person name="Schachtman D."/>
        </authorList>
    </citation>
    <scope>NUCLEOTIDE SEQUENCE [LARGE SCALE GENOMIC DNA]</scope>
    <source>
        <strain evidence="2 3">DS1607</strain>
    </source>
</reference>
<dbReference type="EMBL" id="JAUSRO010000016">
    <property type="protein sequence ID" value="MDP9902180.1"/>
    <property type="molecule type" value="Genomic_DNA"/>
</dbReference>
<evidence type="ECO:0000259" key="1">
    <source>
        <dbReference type="Pfam" id="PF13640"/>
    </source>
</evidence>
<evidence type="ECO:0000313" key="3">
    <source>
        <dbReference type="Proteomes" id="UP001226867"/>
    </source>
</evidence>
<dbReference type="Pfam" id="PF13640">
    <property type="entry name" value="2OG-FeII_Oxy_3"/>
    <property type="match status" value="1"/>
</dbReference>
<dbReference type="Proteomes" id="UP001226867">
    <property type="component" value="Unassembled WGS sequence"/>
</dbReference>
<proteinExistence type="predicted"/>
<feature type="domain" description="Prolyl 4-hydroxylase alpha subunit Fe(2+) 2OG dioxygenase" evidence="1">
    <location>
        <begin position="118"/>
        <end position="213"/>
    </location>
</feature>
<dbReference type="InterPro" id="IPR044862">
    <property type="entry name" value="Pro_4_hyd_alph_FE2OG_OXY"/>
</dbReference>
<accession>A0ABT9SDC2</accession>
<name>A0ABT9SDC2_9BURK</name>
<protein>
    <submittedName>
        <fullName evidence="2">Rps23 Pro-64 3,4-dihydroxylase Tpa1-like proline 4-hydroxylase</fullName>
    </submittedName>
</protein>
<comment type="caution">
    <text evidence="2">The sequence shown here is derived from an EMBL/GenBank/DDBJ whole genome shotgun (WGS) entry which is preliminary data.</text>
</comment>
<organism evidence="2 3">
    <name type="scientific">Variovorax ginsengisoli</name>
    <dbReference type="NCBI Taxonomy" id="363844"/>
    <lineage>
        <taxon>Bacteria</taxon>
        <taxon>Pseudomonadati</taxon>
        <taxon>Pseudomonadota</taxon>
        <taxon>Betaproteobacteria</taxon>
        <taxon>Burkholderiales</taxon>
        <taxon>Comamonadaceae</taxon>
        <taxon>Variovorax</taxon>
    </lineage>
</organism>
<dbReference type="Gene3D" id="2.60.120.620">
    <property type="entry name" value="q2cbj1_9rhob like domain"/>
    <property type="match status" value="1"/>
</dbReference>
<gene>
    <name evidence="2" type="ORF">J2W36_004456</name>
</gene>